<dbReference type="Proteomes" id="UP000224006">
    <property type="component" value="Chromosome II"/>
</dbReference>
<proteinExistence type="predicted"/>
<feature type="region of interest" description="Disordered" evidence="1">
    <location>
        <begin position="644"/>
        <end position="668"/>
    </location>
</feature>
<feature type="region of interest" description="Disordered" evidence="1">
    <location>
        <begin position="538"/>
        <end position="568"/>
    </location>
</feature>
<name>A0A2A9MP73_BESBE</name>
<feature type="compositionally biased region" description="Basic and acidic residues" evidence="1">
    <location>
        <begin position="696"/>
        <end position="711"/>
    </location>
</feature>
<evidence type="ECO:0000313" key="2">
    <source>
        <dbReference type="EMBL" id="PFH37590.1"/>
    </source>
</evidence>
<organism evidence="2 3">
    <name type="scientific">Besnoitia besnoiti</name>
    <name type="common">Apicomplexan protozoan</name>
    <dbReference type="NCBI Taxonomy" id="94643"/>
    <lineage>
        <taxon>Eukaryota</taxon>
        <taxon>Sar</taxon>
        <taxon>Alveolata</taxon>
        <taxon>Apicomplexa</taxon>
        <taxon>Conoidasida</taxon>
        <taxon>Coccidia</taxon>
        <taxon>Eucoccidiorida</taxon>
        <taxon>Eimeriorina</taxon>
        <taxon>Sarcocystidae</taxon>
        <taxon>Besnoitia</taxon>
    </lineage>
</organism>
<feature type="compositionally biased region" description="Polar residues" evidence="1">
    <location>
        <begin position="644"/>
        <end position="653"/>
    </location>
</feature>
<evidence type="ECO:0008006" key="4">
    <source>
        <dbReference type="Google" id="ProtNLM"/>
    </source>
</evidence>
<sequence length="1086" mass="117990">MGSTIPLSMNLCSPPRELLKSTAPDLPRHLLSRLPARRRSRSGFLARAARRRPFPGCSRRLVSSVSPSEALPVTPARWRIGCEPACGSRPLSSSVSSPPSSLPHARAFVSAPVCASAHTAAASRQAVFPLSLFFCLRSQAPLSGCPFSLSSASFCCSSVPFFSFSGSSPLQQSFVAACKGPSPPLRARAWACAPGAPVRTDAVCSARTPSRPPFSPFSFWSSSSPLQQPLAVPRAPCPFLPASFSFASSSVPSRCQRAKSAAAEQLRVRASDAGRGFEPGEGCRGKQARDAEGCRAAASRPSTLSLGFASESSAEARLLHEALGASLSSPGIPGDAFVEFTTESVRAMNLGASESELADATGESRRRPTDPDWTEKAAGDPAAGCDGEETPGEKTRRRGASGKVSRIKVFSLSAAHHRAKRPPTELDAPSASPLFSPIPDDQLFSLSPNTLNAQELLYVLGRASLILRDGGEGRRETEAGGLDVSGPRAPSYVPVAATVSSSPSSSAESAAETTQGPSVDARLSSTSWSPSWGLFSPDASSSASSSPPYSARQLSRPGAREGESLSSPDFAASGVQGALFSPRGFLAQTDFERAQLRLWTHLMERLTSLLPSLKPREFTRAVQTLGYARPVLLELAREATLSLPTRSPASDRQVTGHANPAAASRSVRSQSASRSFAFSACESMPRCEGGTAAGGREGRTQRETRAHEERKREAEVFLKADRYLVLQLRRQAGLRATAFHGECLARIFYGMTKGQMENNEQFLDFLTSEVLERLDKKLRPWQLHRIFQAAFNSPHVSRHFKAVLGSHLVARLAFLPGQSLADFLPKCTEIGLTKKIENVVKINVICGKRLRAWEDPSLLISLGYPLVMCDLISPSNVVALFRQLRLRVNFAYPSLDAEQVRSHEADYRRAVRNVNAALVPLKLMEARLRVFRPNVYEILSPSLRAWLATVREAPLKLTSFLPPADQAHVNAPLLLGLAELIEETNNEIRHPALLLHPHLQGPFLLETASPLTKTFLEWDTPWLFYPPFKRFESRVYTETKRRCLAEEGWELVALSAEEYLALPDASSKKRWLINEMRTKLLLAQEK</sequence>
<dbReference type="KEGG" id="bbes:BESB_040480"/>
<dbReference type="OrthoDB" id="332570at2759"/>
<reference evidence="2 3" key="1">
    <citation type="submission" date="2017-09" db="EMBL/GenBank/DDBJ databases">
        <title>Genome sequencing of Besnoitia besnoiti strain Bb-Ger1.</title>
        <authorList>
            <person name="Schares G."/>
            <person name="Venepally P."/>
            <person name="Lorenzi H.A."/>
        </authorList>
    </citation>
    <scope>NUCLEOTIDE SEQUENCE [LARGE SCALE GENOMIC DNA]</scope>
    <source>
        <strain evidence="2 3">Bb-Ger1</strain>
    </source>
</reference>
<comment type="caution">
    <text evidence="2">The sequence shown here is derived from an EMBL/GenBank/DDBJ whole genome shotgun (WGS) entry which is preliminary data.</text>
</comment>
<dbReference type="GeneID" id="40309029"/>
<feature type="compositionally biased region" description="Basic and acidic residues" evidence="1">
    <location>
        <begin position="281"/>
        <end position="293"/>
    </location>
</feature>
<keyword evidence="3" id="KW-1185">Reference proteome</keyword>
<dbReference type="AlphaFoldDB" id="A0A2A9MP73"/>
<protein>
    <recommendedName>
        <fullName evidence="4">RAP domain-containing protein</fullName>
    </recommendedName>
</protein>
<feature type="compositionally biased region" description="Low complexity" evidence="1">
    <location>
        <begin position="538"/>
        <end position="551"/>
    </location>
</feature>
<feature type="region of interest" description="Disordered" evidence="1">
    <location>
        <begin position="685"/>
        <end position="711"/>
    </location>
</feature>
<dbReference type="RefSeq" id="XP_029221599.1">
    <property type="nucleotide sequence ID" value="XM_029362634.1"/>
</dbReference>
<feature type="region of interest" description="Disordered" evidence="1">
    <location>
        <begin position="352"/>
        <end position="433"/>
    </location>
</feature>
<feature type="compositionally biased region" description="Basic and acidic residues" evidence="1">
    <location>
        <begin position="362"/>
        <end position="378"/>
    </location>
</feature>
<feature type="region of interest" description="Disordered" evidence="1">
    <location>
        <begin position="496"/>
        <end position="522"/>
    </location>
</feature>
<gene>
    <name evidence="2" type="ORF">BESB_040480</name>
</gene>
<feature type="compositionally biased region" description="Low complexity" evidence="1">
    <location>
        <begin position="496"/>
        <end position="514"/>
    </location>
</feature>
<feature type="region of interest" description="Disordered" evidence="1">
    <location>
        <begin position="273"/>
        <end position="296"/>
    </location>
</feature>
<dbReference type="VEuPathDB" id="ToxoDB:BESB_040480"/>
<dbReference type="EMBL" id="NWUJ01000002">
    <property type="protein sequence ID" value="PFH37590.1"/>
    <property type="molecule type" value="Genomic_DNA"/>
</dbReference>
<evidence type="ECO:0000256" key="1">
    <source>
        <dbReference type="SAM" id="MobiDB-lite"/>
    </source>
</evidence>
<evidence type="ECO:0000313" key="3">
    <source>
        <dbReference type="Proteomes" id="UP000224006"/>
    </source>
</evidence>
<accession>A0A2A9MP73</accession>